<organism evidence="1 2">
    <name type="scientific">Mangrovivirga cuniculi</name>
    <dbReference type="NCBI Taxonomy" id="2715131"/>
    <lineage>
        <taxon>Bacteria</taxon>
        <taxon>Pseudomonadati</taxon>
        <taxon>Bacteroidota</taxon>
        <taxon>Cytophagia</taxon>
        <taxon>Cytophagales</taxon>
        <taxon>Mangrovivirgaceae</taxon>
        <taxon>Mangrovivirga</taxon>
    </lineage>
</organism>
<sequence length="228" mass="26025">MGGSFFVIIISYSYIYSTIRKKLINQKSIAVLPFENLSSDPENEYFSDGMTEEIINALSKIEGLEVTARTSTFVFKNIKKDIRHIGNELGVELVLEGSVRKSGNRVRITTQLIRTDNGFHIWSENFDRQLDDIFSLQDDVSLLIAEKIRENFGHLSFEDHLVKSQTTNIQSYQAFLKGRYFLKKWNLHDIAKGADYFEKSTILDPNFDLPFFGAGLSYSLLGSWGQGN</sequence>
<dbReference type="AlphaFoldDB" id="A0A4D7K048"/>
<evidence type="ECO:0000313" key="2">
    <source>
        <dbReference type="Proteomes" id="UP000298616"/>
    </source>
</evidence>
<proteinExistence type="predicted"/>
<dbReference type="Gene3D" id="3.40.50.10070">
    <property type="entry name" value="TolB, N-terminal domain"/>
    <property type="match status" value="1"/>
</dbReference>
<keyword evidence="2" id="KW-1185">Reference proteome</keyword>
<gene>
    <name evidence="1" type="ORF">DCC35_05755</name>
</gene>
<accession>A0A4D7K048</accession>
<protein>
    <recommendedName>
        <fullName evidence="3">TolB N-terminal domain-containing protein</fullName>
    </recommendedName>
</protein>
<dbReference type="KEGG" id="fpf:DCC35_05755"/>
<reference evidence="1 2" key="1">
    <citation type="submission" date="2018-04" db="EMBL/GenBank/DDBJ databases">
        <title>Complete genome uncultured novel isolate.</title>
        <authorList>
            <person name="Merlino G."/>
        </authorList>
    </citation>
    <scope>NUCLEOTIDE SEQUENCE [LARGE SCALE GENOMIC DNA]</scope>
    <source>
        <strain evidence="2">R1DC9</strain>
    </source>
</reference>
<evidence type="ECO:0000313" key="1">
    <source>
        <dbReference type="EMBL" id="QCK14284.1"/>
    </source>
</evidence>
<evidence type="ECO:0008006" key="3">
    <source>
        <dbReference type="Google" id="ProtNLM"/>
    </source>
</evidence>
<dbReference type="Proteomes" id="UP000298616">
    <property type="component" value="Chromosome"/>
</dbReference>
<dbReference type="EMBL" id="CP028923">
    <property type="protein sequence ID" value="QCK14284.1"/>
    <property type="molecule type" value="Genomic_DNA"/>
</dbReference>
<name>A0A4D7K048_9BACT</name>